<dbReference type="GO" id="GO:0034063">
    <property type="term" value="P:stress granule assembly"/>
    <property type="evidence" value="ECO:0007669"/>
    <property type="project" value="TreeGrafter"/>
</dbReference>
<feature type="compositionally biased region" description="Low complexity" evidence="1">
    <location>
        <begin position="385"/>
        <end position="398"/>
    </location>
</feature>
<dbReference type="Pfam" id="PF14438">
    <property type="entry name" value="SM-ATX"/>
    <property type="match status" value="1"/>
</dbReference>
<evidence type="ECO:0000313" key="4">
    <source>
        <dbReference type="Proteomes" id="UP000027730"/>
    </source>
</evidence>
<feature type="region of interest" description="Disordered" evidence="1">
    <location>
        <begin position="303"/>
        <end position="419"/>
    </location>
</feature>
<dbReference type="PANTHER" id="PTHR12854:SF7">
    <property type="entry name" value="ATAXIN-2 HOMOLOG"/>
    <property type="match status" value="1"/>
</dbReference>
<dbReference type="RefSeq" id="XP_013427503.1">
    <property type="nucleotide sequence ID" value="XM_013572049.1"/>
</dbReference>
<feature type="compositionally biased region" description="Basic and acidic residues" evidence="1">
    <location>
        <begin position="716"/>
        <end position="727"/>
    </location>
</feature>
<feature type="compositionally biased region" description="Basic and acidic residues" evidence="1">
    <location>
        <begin position="307"/>
        <end position="334"/>
    </location>
</feature>
<feature type="compositionally biased region" description="Polar residues" evidence="1">
    <location>
        <begin position="594"/>
        <end position="611"/>
    </location>
</feature>
<dbReference type="SMART" id="SM01272">
    <property type="entry name" value="LsmAD"/>
    <property type="match status" value="1"/>
</dbReference>
<proteinExistence type="predicted"/>
<dbReference type="InterPro" id="IPR045117">
    <property type="entry name" value="ATXN2-like"/>
</dbReference>
<dbReference type="Pfam" id="PF06741">
    <property type="entry name" value="LsmAD"/>
    <property type="match status" value="1"/>
</dbReference>
<feature type="compositionally biased region" description="Polar residues" evidence="1">
    <location>
        <begin position="1012"/>
        <end position="1025"/>
    </location>
</feature>
<name>A0A074WUT0_9PEZI</name>
<feature type="region of interest" description="Disordered" evidence="1">
    <location>
        <begin position="543"/>
        <end position="727"/>
    </location>
</feature>
<feature type="compositionally biased region" description="Low complexity" evidence="1">
    <location>
        <begin position="679"/>
        <end position="699"/>
    </location>
</feature>
<feature type="compositionally biased region" description="Pro residues" evidence="1">
    <location>
        <begin position="641"/>
        <end position="654"/>
    </location>
</feature>
<protein>
    <recommendedName>
        <fullName evidence="2">LsmAD domain-containing protein</fullName>
    </recommendedName>
</protein>
<dbReference type="GeneID" id="25410519"/>
<dbReference type="InterPro" id="IPR025852">
    <property type="entry name" value="SM_dom_ATX"/>
</dbReference>
<dbReference type="OrthoDB" id="2275718at2759"/>
<dbReference type="HOGENOM" id="CLU_007072_0_0_1"/>
<dbReference type="InterPro" id="IPR009604">
    <property type="entry name" value="LsmAD_domain"/>
</dbReference>
<feature type="compositionally biased region" description="Polar residues" evidence="1">
    <location>
        <begin position="569"/>
        <end position="580"/>
    </location>
</feature>
<gene>
    <name evidence="3" type="ORF">M436DRAFT_46411</name>
</gene>
<feature type="compositionally biased region" description="Polar residues" evidence="1">
    <location>
        <begin position="1"/>
        <end position="34"/>
    </location>
</feature>
<dbReference type="GO" id="GO:0010494">
    <property type="term" value="C:cytoplasmic stress granule"/>
    <property type="evidence" value="ECO:0007669"/>
    <property type="project" value="TreeGrafter"/>
</dbReference>
<evidence type="ECO:0000256" key="1">
    <source>
        <dbReference type="SAM" id="MobiDB-lite"/>
    </source>
</evidence>
<feature type="region of interest" description="Disordered" evidence="1">
    <location>
        <begin position="1"/>
        <end position="104"/>
    </location>
</feature>
<evidence type="ECO:0000259" key="2">
    <source>
        <dbReference type="SMART" id="SM01272"/>
    </source>
</evidence>
<reference evidence="3 4" key="1">
    <citation type="journal article" date="2014" name="BMC Genomics">
        <title>Genome sequencing of four Aureobasidium pullulans varieties: biotechnological potential, stress tolerance, and description of new species.</title>
        <authorList>
            <person name="Gostin Ar C."/>
            <person name="Ohm R.A."/>
            <person name="Kogej T."/>
            <person name="Sonjak S."/>
            <person name="Turk M."/>
            <person name="Zajc J."/>
            <person name="Zalar P."/>
            <person name="Grube M."/>
            <person name="Sun H."/>
            <person name="Han J."/>
            <person name="Sharma A."/>
            <person name="Chiniquy J."/>
            <person name="Ngan C.Y."/>
            <person name="Lipzen A."/>
            <person name="Barry K."/>
            <person name="Grigoriev I.V."/>
            <person name="Gunde-Cimerman N."/>
        </authorList>
    </citation>
    <scope>NUCLEOTIDE SEQUENCE [LARGE SCALE GENOMIC DNA]</scope>
    <source>
        <strain evidence="3 4">CBS 147.97</strain>
    </source>
</reference>
<feature type="region of interest" description="Disordered" evidence="1">
    <location>
        <begin position="935"/>
        <end position="1053"/>
    </location>
</feature>
<keyword evidence="4" id="KW-1185">Reference proteome</keyword>
<dbReference type="STRING" id="1043004.A0A074WUT0"/>
<dbReference type="AlphaFoldDB" id="A0A074WUT0"/>
<dbReference type="EMBL" id="KL584709">
    <property type="protein sequence ID" value="KEQ73492.1"/>
    <property type="molecule type" value="Genomic_DNA"/>
</dbReference>
<accession>A0A074WUT0</accession>
<dbReference type="GO" id="GO:0003729">
    <property type="term" value="F:mRNA binding"/>
    <property type="evidence" value="ECO:0007669"/>
    <property type="project" value="TreeGrafter"/>
</dbReference>
<feature type="compositionally biased region" description="Low complexity" evidence="1">
    <location>
        <begin position="947"/>
        <end position="995"/>
    </location>
</feature>
<dbReference type="PANTHER" id="PTHR12854">
    <property type="entry name" value="ATAXIN 2-RELATED"/>
    <property type="match status" value="1"/>
</dbReference>
<dbReference type="Proteomes" id="UP000027730">
    <property type="component" value="Unassembled WGS sequence"/>
</dbReference>
<evidence type="ECO:0000313" key="3">
    <source>
        <dbReference type="EMBL" id="KEQ73492.1"/>
    </source>
</evidence>
<organism evidence="3 4">
    <name type="scientific">Aureobasidium namibiae CBS 147.97</name>
    <dbReference type="NCBI Taxonomy" id="1043004"/>
    <lineage>
        <taxon>Eukaryota</taxon>
        <taxon>Fungi</taxon>
        <taxon>Dikarya</taxon>
        <taxon>Ascomycota</taxon>
        <taxon>Pezizomycotina</taxon>
        <taxon>Dothideomycetes</taxon>
        <taxon>Dothideomycetidae</taxon>
        <taxon>Dothideales</taxon>
        <taxon>Saccotheciaceae</taxon>
        <taxon>Aureobasidium</taxon>
    </lineage>
</organism>
<feature type="domain" description="LsmAD" evidence="2">
    <location>
        <begin position="261"/>
        <end position="333"/>
    </location>
</feature>
<sequence length="1053" mass="114210">MSAQSSAMNGANTPAASQPNPSSSKQQFKTNSLGKSLDGSRKQLASPVDPASRKSPVSKAWSQGTNPITQRSNASTPAPNGLANGTSRPSQPKPQQENGTTGKHASDRLLFLLANYTGMEVAIFLKNGDQVTGVFSTASIESADPRVTLRFAKKTSQQINGTTDHSDEYVGEGQDHVMTFGLQDIVDLSVSNLYLAASETRVQQANAPSFRTDVEISGNLNIRERELQRWQPSADTAIDMSLEDNSRPGEWDQFAANEALYNVRSDYDENIYTTTIDRSDPDYRRRAAEADRIADEINRSAPVNSHVAEERRMNAEKDGGLDEEEKYSGVRRETNITSLLKQGAPNAYVPPSRRPITSQPTVPGAPFDPAIVSVARPSPPQVTNSDSQAASSKQQEQKLQGPTEIPEAAPAPSLPTVTASAAEASDIAVKPAQAAAAAATPASKPIPSINAGKGATEGVERKVLDSFKQFSNNEKLRVQQHQRVVQERQRASARQEKSVKLNDLKKFAENFKLYSRVPEDLVPILAKTKEKQNLIVTKAELQAREKESKVTSAEASPARVAPPKPEAPSSETVQAPQASQPAKRAEAANEPGSPLSQRQRMAQGMRQNQPMPSRGPNLSHGGPPRQTQQYRAPMANMQIPAPIPPPEIRSPPTGPASRDIVSPTTASARLNVKAIEFRPNPSASTFTPTSPTKTSPQPTAKRPSISASSPAKFFARKSEKPLSERTPLKDAFNPVKYMLETTAAEGKTETFAPNGGIPQPFRTPPTWEVADANKEKTYRDMFAQSPVVVIPQMHTPSNSVMAHSHQLPPHLQNGPPANHTPRFYPPQPHHPGQHYDEHRMQYGSNTPSVQPSPRLPHAMAYGPPMHPQMQHFPGMPPYGMMRPQQFGSPQGPPMGGHMMVQQSSNGPFMNGAMAQQVPMYASPVPGHVQPHFPGHPAAQPGPGFGRGHPMSQQGSQQGHPGQMYMQMPPAGPMMMQQQQQHPGQMQQMRNFPQGQYPGGPQGQHGYPMQHRAMSNQGYNHNQMTPRQHHAAPHQGPSPGVPSVHPAGPGDEGK</sequence>
<feature type="compositionally biased region" description="Polar residues" evidence="1">
    <location>
        <begin position="60"/>
        <end position="103"/>
    </location>
</feature>